<dbReference type="InterPro" id="IPR004147">
    <property type="entry name" value="ABC1_dom"/>
</dbReference>
<dbReference type="EMBL" id="ANOH01000458">
    <property type="protein sequence ID" value="EMI52000.1"/>
    <property type="molecule type" value="Genomic_DNA"/>
</dbReference>
<sequence length="604" mass="67772">MMKLTSIPSLYRNLRRGREILLVLRRYGLADWLSRSQSLPFRNWIKDRSGVPLTQYSRVERIRMAITELGPTFIKVGQVLASRPDLVGIELADELKRLRGRVEPDTAEQVRATLRSELGDDFEKNFSSICYTPLATASIGQVHRAVLLDGSRVVLKVQRSGIDRLMRQDIEVLEGLAQLAARVDTIAVWGPREMVRQLRPMVLHELDFNRERSSLKQFADALAPEQAEVAVPAVVDHLCTRRVLVMEEMIGTPLASIFSHSESARKNESESLTAASAEKTAGEDRSPNGDNHRVSPDDSEVRIEVTKEKLPPDIGARLAKVYLKMVFEDGFFHADPHPGNLIFLDDKRLGILDFGMTGRIDETLRESIEEMLVAINSGDRRRLTRLIRGVGNPRLDLDQAALEIDVADFVDTYGRQSLDRFDLSGALNELTEILHRHGITLPNQSALLLKMLISLEGTLRELGVGFDSLDIVRTYLRKVMFRRLTPTRRLRQARRIYLENEAFLEEAPEQLLAVLNQTRLGQLQIRLDPKRITPSVNRLVLGLMASAVFLGSSLLLAYEVPPLLFPDTSVAGIERLSLLGLLGLIASTSVMTGLCITILSNNRD</sequence>
<feature type="domain" description="ABC1 atypical kinase-like" evidence="4">
    <location>
        <begin position="98"/>
        <end position="385"/>
    </location>
</feature>
<feature type="region of interest" description="Disordered" evidence="2">
    <location>
        <begin position="260"/>
        <end position="302"/>
    </location>
</feature>
<organism evidence="5 6">
    <name type="scientific">Rhodopirellula sallentina SM41</name>
    <dbReference type="NCBI Taxonomy" id="1263870"/>
    <lineage>
        <taxon>Bacteria</taxon>
        <taxon>Pseudomonadati</taxon>
        <taxon>Planctomycetota</taxon>
        <taxon>Planctomycetia</taxon>
        <taxon>Pirellulales</taxon>
        <taxon>Pirellulaceae</taxon>
        <taxon>Rhodopirellula</taxon>
    </lineage>
</organism>
<dbReference type="CDD" id="cd05121">
    <property type="entry name" value="ABC1_ADCK3-like"/>
    <property type="match status" value="1"/>
</dbReference>
<dbReference type="Proteomes" id="UP000011885">
    <property type="component" value="Unassembled WGS sequence"/>
</dbReference>
<dbReference type="InterPro" id="IPR011009">
    <property type="entry name" value="Kinase-like_dom_sf"/>
</dbReference>
<comment type="caution">
    <text evidence="5">The sequence shown here is derived from an EMBL/GenBank/DDBJ whole genome shotgun (WGS) entry which is preliminary data.</text>
</comment>
<accession>M5TS64</accession>
<keyword evidence="3" id="KW-0472">Membrane</keyword>
<evidence type="ECO:0000256" key="1">
    <source>
        <dbReference type="ARBA" id="ARBA00009670"/>
    </source>
</evidence>
<dbReference type="AlphaFoldDB" id="M5TS64"/>
<gene>
    <name evidence="5" type="ORF">RSSM_06565</name>
</gene>
<dbReference type="InterPro" id="IPR050154">
    <property type="entry name" value="UbiB_kinase"/>
</dbReference>
<dbReference type="SUPFAM" id="SSF56112">
    <property type="entry name" value="Protein kinase-like (PK-like)"/>
    <property type="match status" value="1"/>
</dbReference>
<feature type="transmembrane region" description="Helical" evidence="3">
    <location>
        <begin position="539"/>
        <end position="558"/>
    </location>
</feature>
<keyword evidence="3" id="KW-0812">Transmembrane</keyword>
<keyword evidence="5" id="KW-0830">Ubiquinone</keyword>
<evidence type="ECO:0000256" key="2">
    <source>
        <dbReference type="SAM" id="MobiDB-lite"/>
    </source>
</evidence>
<evidence type="ECO:0000256" key="3">
    <source>
        <dbReference type="SAM" id="Phobius"/>
    </source>
</evidence>
<keyword evidence="6" id="KW-1185">Reference proteome</keyword>
<protein>
    <submittedName>
        <fullName evidence="5">Ubiquinone biosynthesis protein AarF</fullName>
    </submittedName>
</protein>
<reference evidence="5 6" key="1">
    <citation type="journal article" date="2013" name="Mar. Genomics">
        <title>Expression of sulfatases in Rhodopirellula baltica and the diversity of sulfatases in the genus Rhodopirellula.</title>
        <authorList>
            <person name="Wegner C.E."/>
            <person name="Richter-Heitmann T."/>
            <person name="Klindworth A."/>
            <person name="Klockow C."/>
            <person name="Richter M."/>
            <person name="Achstetter T."/>
            <person name="Glockner F.O."/>
            <person name="Harder J."/>
        </authorList>
    </citation>
    <scope>NUCLEOTIDE SEQUENCE [LARGE SCALE GENOMIC DNA]</scope>
    <source>
        <strain evidence="5 6">SM41</strain>
    </source>
</reference>
<dbReference type="Pfam" id="PF03109">
    <property type="entry name" value="ABC1"/>
    <property type="match status" value="1"/>
</dbReference>
<evidence type="ECO:0000259" key="4">
    <source>
        <dbReference type="Pfam" id="PF03109"/>
    </source>
</evidence>
<feature type="transmembrane region" description="Helical" evidence="3">
    <location>
        <begin position="578"/>
        <end position="599"/>
    </location>
</feature>
<evidence type="ECO:0000313" key="6">
    <source>
        <dbReference type="Proteomes" id="UP000011885"/>
    </source>
</evidence>
<keyword evidence="3" id="KW-1133">Transmembrane helix</keyword>
<dbReference type="PANTHER" id="PTHR10566:SF113">
    <property type="entry name" value="PROTEIN ACTIVITY OF BC1 COMPLEX KINASE 7, CHLOROPLASTIC"/>
    <property type="match status" value="1"/>
</dbReference>
<dbReference type="PANTHER" id="PTHR10566">
    <property type="entry name" value="CHAPERONE-ACTIVITY OF BC1 COMPLEX CABC1 -RELATED"/>
    <property type="match status" value="1"/>
</dbReference>
<name>M5TS64_9BACT</name>
<evidence type="ECO:0000313" key="5">
    <source>
        <dbReference type="EMBL" id="EMI52000.1"/>
    </source>
</evidence>
<comment type="similarity">
    <text evidence="1">Belongs to the protein kinase superfamily. ADCK protein kinase family.</text>
</comment>
<proteinExistence type="inferred from homology"/>
<feature type="compositionally biased region" description="Basic and acidic residues" evidence="2">
    <location>
        <begin position="280"/>
        <end position="302"/>
    </location>
</feature>
<dbReference type="PATRIC" id="fig|1263870.3.peg.6964"/>